<reference evidence="1" key="1">
    <citation type="submission" date="2025-08" db="UniProtKB">
        <authorList>
            <consortium name="Ensembl"/>
        </authorList>
    </citation>
    <scope>IDENTIFICATION</scope>
</reference>
<reference evidence="1" key="2">
    <citation type="submission" date="2025-09" db="UniProtKB">
        <authorList>
            <consortium name="Ensembl"/>
        </authorList>
    </citation>
    <scope>IDENTIFICATION</scope>
</reference>
<evidence type="ECO:0000313" key="2">
    <source>
        <dbReference type="Proteomes" id="UP001108240"/>
    </source>
</evidence>
<organism evidence="1 2">
    <name type="scientific">Cyprinus carpio carpio</name>
    <dbReference type="NCBI Taxonomy" id="630221"/>
    <lineage>
        <taxon>Eukaryota</taxon>
        <taxon>Metazoa</taxon>
        <taxon>Chordata</taxon>
        <taxon>Craniata</taxon>
        <taxon>Vertebrata</taxon>
        <taxon>Euteleostomi</taxon>
        <taxon>Actinopterygii</taxon>
        <taxon>Neopterygii</taxon>
        <taxon>Teleostei</taxon>
        <taxon>Ostariophysi</taxon>
        <taxon>Cypriniformes</taxon>
        <taxon>Cyprinidae</taxon>
        <taxon>Cyprininae</taxon>
        <taxon>Cyprinus</taxon>
    </lineage>
</organism>
<dbReference type="AlphaFoldDB" id="A0A9J8AF73"/>
<dbReference type="GeneTree" id="ENSGT01060000253568"/>
<keyword evidence="2" id="KW-1185">Reference proteome</keyword>
<protein>
    <submittedName>
        <fullName evidence="1">Uncharacterized protein</fullName>
    </submittedName>
</protein>
<proteinExistence type="predicted"/>
<accession>A0A9J8AF73</accession>
<sequence length="77" mass="8976">MYYEDLQGSAASTISLYVFVFSRRFYPKQLRVDSGYTFFTSVCVPWELNSGPFALLTQCYSTEPQEHYILIVVHINH</sequence>
<evidence type="ECO:0000313" key="1">
    <source>
        <dbReference type="Ensembl" id="ENSCCRP00000139955.1"/>
    </source>
</evidence>
<dbReference type="Proteomes" id="UP001108240">
    <property type="component" value="Unplaced"/>
</dbReference>
<name>A0A9J8AF73_CYPCA</name>
<dbReference type="Ensembl" id="ENSCCRT00000184361.1">
    <property type="protein sequence ID" value="ENSCCRP00000139955.1"/>
    <property type="gene ID" value="ENSCCRG00000071099.1"/>
</dbReference>